<dbReference type="KEGG" id="xla:121399362"/>
<dbReference type="OrthoDB" id="9909228at2759"/>
<dbReference type="PANTHER" id="PTHR21301:SF12">
    <property type="match status" value="1"/>
</dbReference>
<dbReference type="PANTHER" id="PTHR21301">
    <property type="entry name" value="REVERSE TRANSCRIPTASE"/>
    <property type="match status" value="1"/>
</dbReference>
<proteinExistence type="predicted"/>
<dbReference type="Proteomes" id="UP000186698">
    <property type="component" value="Chromosome 1S"/>
</dbReference>
<evidence type="ECO:0000313" key="3">
    <source>
        <dbReference type="RefSeq" id="XP_041435825.1"/>
    </source>
</evidence>
<dbReference type="RefSeq" id="XP_041435825.1">
    <property type="nucleotide sequence ID" value="XM_041579891.1"/>
</dbReference>
<keyword evidence="2" id="KW-1185">Reference proteome</keyword>
<gene>
    <name evidence="3" type="primary">LOC121399362</name>
</gene>
<organism evidence="2 3">
    <name type="scientific">Xenopus laevis</name>
    <name type="common">African clawed frog</name>
    <dbReference type="NCBI Taxonomy" id="8355"/>
    <lineage>
        <taxon>Eukaryota</taxon>
        <taxon>Metazoa</taxon>
        <taxon>Chordata</taxon>
        <taxon>Craniata</taxon>
        <taxon>Vertebrata</taxon>
        <taxon>Euteleostomi</taxon>
        <taxon>Amphibia</taxon>
        <taxon>Batrachia</taxon>
        <taxon>Anura</taxon>
        <taxon>Pipoidea</taxon>
        <taxon>Pipidae</taxon>
        <taxon>Xenopodinae</taxon>
        <taxon>Xenopus</taxon>
        <taxon>Xenopus</taxon>
    </lineage>
</organism>
<dbReference type="InterPro" id="IPR058912">
    <property type="entry name" value="HTH_animal"/>
</dbReference>
<evidence type="ECO:0000259" key="1">
    <source>
        <dbReference type="PROSITE" id="PS50878"/>
    </source>
</evidence>
<sequence>MKNPKIPVLYSLLKIHKDIKNPPGRPIVSGINSISCNISEYVDKILQKYVVSLPSYLKDSTQVIRDLQKVQLKQGTFLCTLDVKSLYTSIQHELGIRAVSHYLEKDHDMPTNQKEFIIEAISYILNHNYFWFEDRYYLQIWGTAMGTRFAPSYANLFLGHWEQQNITPKLGGDLVLWRSFIDDIVFLWQGSEVEMLKFVNDINKNDQNLELTSTYSQETINFLDLEIRKNKNSDFLDFKTYFKKVDVCNYVLSTSNHNPTWLKNIPYGQFCRLKKNCSNPIELENQLNHVSERFKQRGYKNKLIQKARKQLTKIDRTDLLKEKMKKQITNKQLGLSFITSYTPGAQEIKRILNRHWNILEEDELLKGKIPQKPKVIYKRANNLSQMMSA</sequence>
<protein>
    <submittedName>
        <fullName evidence="3">Uncharacterized protein LOC121399362</fullName>
    </submittedName>
</protein>
<reference evidence="3" key="1">
    <citation type="submission" date="2025-08" db="UniProtKB">
        <authorList>
            <consortium name="RefSeq"/>
        </authorList>
    </citation>
    <scope>IDENTIFICATION</scope>
    <source>
        <strain evidence="3">J_2021</strain>
        <tissue evidence="3">Erythrocytes</tissue>
    </source>
</reference>
<dbReference type="PROSITE" id="PS50878">
    <property type="entry name" value="RT_POL"/>
    <property type="match status" value="1"/>
</dbReference>
<dbReference type="GeneID" id="121399362"/>
<name>A0A8J1M466_XENLA</name>
<dbReference type="InterPro" id="IPR000477">
    <property type="entry name" value="RT_dom"/>
</dbReference>
<dbReference type="Pfam" id="PF26215">
    <property type="entry name" value="HTH_animal"/>
    <property type="match status" value="1"/>
</dbReference>
<dbReference type="AlphaFoldDB" id="A0A8J1M466"/>
<feature type="domain" description="Reverse transcriptase" evidence="1">
    <location>
        <begin position="1"/>
        <end position="240"/>
    </location>
</feature>
<accession>A0A8J1M466</accession>
<evidence type="ECO:0000313" key="2">
    <source>
        <dbReference type="Proteomes" id="UP000186698"/>
    </source>
</evidence>